<name>A0A8H7ZA59_AJECA</name>
<organism evidence="1 2">
    <name type="scientific">Ajellomyces capsulatus</name>
    <name type="common">Darling's disease fungus</name>
    <name type="synonym">Histoplasma capsulatum</name>
    <dbReference type="NCBI Taxonomy" id="5037"/>
    <lineage>
        <taxon>Eukaryota</taxon>
        <taxon>Fungi</taxon>
        <taxon>Dikarya</taxon>
        <taxon>Ascomycota</taxon>
        <taxon>Pezizomycotina</taxon>
        <taxon>Eurotiomycetes</taxon>
        <taxon>Eurotiomycetidae</taxon>
        <taxon>Onygenales</taxon>
        <taxon>Ajellomycetaceae</taxon>
        <taxon>Histoplasma</taxon>
    </lineage>
</organism>
<proteinExistence type="predicted"/>
<accession>A0A8H7ZA59</accession>
<dbReference type="EMBL" id="JAEVHI010000001">
    <property type="protein sequence ID" value="KAG5305351.1"/>
    <property type="molecule type" value="Genomic_DNA"/>
</dbReference>
<evidence type="ECO:0000313" key="1">
    <source>
        <dbReference type="EMBL" id="KAG5305351.1"/>
    </source>
</evidence>
<gene>
    <name evidence="1" type="ORF">I7I52_03979</name>
</gene>
<sequence>MDVMGLTACKNNSSSEHVDLRGQTAFVDFQTLNEKNVNVKLRKYKKYDSNQPLHDTLKVC</sequence>
<reference evidence="1 2" key="1">
    <citation type="submission" date="2021-01" db="EMBL/GenBank/DDBJ databases">
        <title>Chromosome-level genome assembly of a human fungal pathogen reveals clustering of transcriptionally co-regulated genes.</title>
        <authorList>
            <person name="Voorhies M."/>
            <person name="Cohen S."/>
            <person name="Shea T.P."/>
            <person name="Petrus S."/>
            <person name="Munoz J.F."/>
            <person name="Poplawski S."/>
            <person name="Goldman W.E."/>
            <person name="Michael T."/>
            <person name="Cuomo C.A."/>
            <person name="Sil A."/>
            <person name="Beyhan S."/>
        </authorList>
    </citation>
    <scope>NUCLEOTIDE SEQUENCE [LARGE SCALE GENOMIC DNA]</scope>
    <source>
        <strain evidence="1 2">G184AR</strain>
    </source>
</reference>
<dbReference type="Proteomes" id="UP000670092">
    <property type="component" value="Unassembled WGS sequence"/>
</dbReference>
<comment type="caution">
    <text evidence="1">The sequence shown here is derived from an EMBL/GenBank/DDBJ whole genome shotgun (WGS) entry which is preliminary data.</text>
</comment>
<dbReference type="AlphaFoldDB" id="A0A8H7ZA59"/>
<dbReference type="VEuPathDB" id="FungiDB:I7I52_03979"/>
<evidence type="ECO:0000313" key="2">
    <source>
        <dbReference type="Proteomes" id="UP000670092"/>
    </source>
</evidence>
<protein>
    <submittedName>
        <fullName evidence="1">Uncharacterized protein</fullName>
    </submittedName>
</protein>